<evidence type="ECO:0000313" key="12">
    <source>
        <dbReference type="EMBL" id="KAJ8022458.1"/>
    </source>
</evidence>
<dbReference type="SUPFAM" id="SSF81324">
    <property type="entry name" value="Voltage-gated potassium channels"/>
    <property type="match status" value="2"/>
</dbReference>
<evidence type="ECO:0000256" key="3">
    <source>
        <dbReference type="ARBA" id="ARBA00022692"/>
    </source>
</evidence>
<keyword evidence="6 10" id="KW-0472">Membrane</keyword>
<feature type="compositionally biased region" description="Polar residues" evidence="9">
    <location>
        <begin position="734"/>
        <end position="755"/>
    </location>
</feature>
<feature type="compositionally biased region" description="Polar residues" evidence="9">
    <location>
        <begin position="421"/>
        <end position="436"/>
    </location>
</feature>
<comment type="similarity">
    <text evidence="8">Belongs to the two pore domain potassium channel (TC 1.A.1.8) family.</text>
</comment>
<feature type="transmembrane region" description="Helical" evidence="10">
    <location>
        <begin position="590"/>
        <end position="610"/>
    </location>
</feature>
<dbReference type="Proteomes" id="UP001152320">
    <property type="component" value="Chromosome 20"/>
</dbReference>
<dbReference type="AlphaFoldDB" id="A0A9Q1BEG2"/>
<feature type="transmembrane region" description="Helical" evidence="10">
    <location>
        <begin position="81"/>
        <end position="103"/>
    </location>
</feature>
<feature type="region of interest" description="Disordered" evidence="9">
    <location>
        <begin position="315"/>
        <end position="365"/>
    </location>
</feature>
<evidence type="ECO:0000313" key="13">
    <source>
        <dbReference type="Proteomes" id="UP001152320"/>
    </source>
</evidence>
<feature type="transmembrane region" description="Helical" evidence="10">
    <location>
        <begin position="643"/>
        <end position="664"/>
    </location>
</feature>
<evidence type="ECO:0000256" key="5">
    <source>
        <dbReference type="ARBA" id="ARBA00023065"/>
    </source>
</evidence>
<feature type="domain" description="Potassium channel" evidence="11">
    <location>
        <begin position="157"/>
        <end position="222"/>
    </location>
</feature>
<evidence type="ECO:0000256" key="2">
    <source>
        <dbReference type="ARBA" id="ARBA00022448"/>
    </source>
</evidence>
<evidence type="ECO:0000256" key="10">
    <source>
        <dbReference type="SAM" id="Phobius"/>
    </source>
</evidence>
<name>A0A9Q1BEG2_HOLLE</name>
<sequence>MINALKVRLSLGSTNAPSLPNGSTKPDAGENNHTTVDYGQRSPSRTRKRAIDQAPYQESVAARELRIFYNRNKLCNSFKKVLSSSAGLFIVLLLYICLGAVLFQQFERVEETKARDALNQERHDTVTKNIESCNDDSECIVRKIIEWEKKLLENYPVFYIINEDAVWTFENAFYFCFTTISTIGYGTITPRTPIGRISCIFYAIVGIPLMLLFIADVGTALARWAKICAIAIKQNRKRTTAFKEAAKASLRRHLKPQKNNSSPEAEENDVDTTALKQPEDDTAGETPSLHILNETEDVVGSEEFWVKMHLPKRSLSMTTQDSQSFDNDDGHYSEDESDASEGSSHCSTGTESKDGSLDTLKIGDNHVGDTETDLAQTEDVFDVENGTSSLPVEEDTISNEMQDLLGDLTHKCSIEEVNSSCKGTTNCQTESRNMQNDCKDTTQTRKPSPMMRRQSSRVGFGDVIDLQSGKRTSIQNRRILHSANSGDDERSSLGGEIIENPLAETDEEGEADKLLKPKGFSFSSSPRRNAVFIPGSDTSPSSPPTSPDMGGRKSQGNAPSRRRSSITRRMGMAFGSISAVSDREVAHFSFPAWLALLLLIIYLLFGAGIVSRIDQWGFVDSFYFSFISLSTIGFGDLTPKKSWIFSFLYTFLGMCFTSMCMSLSSKELTRLLKKLAWKVGYYKSRQWKGSVRAFVKDKRRRIHERSEHWRGSRKQKNRKRKRPSGHRAGEKVSLRTQNTSSGVEQGQDYSGQGPT</sequence>
<gene>
    <name evidence="12" type="ORF">HOLleu_37358</name>
</gene>
<feature type="domain" description="Potassium channel" evidence="11">
    <location>
        <begin position="598"/>
        <end position="668"/>
    </location>
</feature>
<keyword evidence="13" id="KW-1185">Reference proteome</keyword>
<evidence type="ECO:0000256" key="7">
    <source>
        <dbReference type="ARBA" id="ARBA00023303"/>
    </source>
</evidence>
<feature type="region of interest" description="Disordered" evidence="9">
    <location>
        <begin position="516"/>
        <end position="564"/>
    </location>
</feature>
<organism evidence="12 13">
    <name type="scientific">Holothuria leucospilota</name>
    <name type="common">Black long sea cucumber</name>
    <name type="synonym">Mertensiothuria leucospilota</name>
    <dbReference type="NCBI Taxonomy" id="206669"/>
    <lineage>
        <taxon>Eukaryota</taxon>
        <taxon>Metazoa</taxon>
        <taxon>Echinodermata</taxon>
        <taxon>Eleutherozoa</taxon>
        <taxon>Echinozoa</taxon>
        <taxon>Holothuroidea</taxon>
        <taxon>Aspidochirotacea</taxon>
        <taxon>Aspidochirotida</taxon>
        <taxon>Holothuriidae</taxon>
        <taxon>Holothuria</taxon>
    </lineage>
</organism>
<comment type="subcellular location">
    <subcellularLocation>
        <location evidence="1">Membrane</location>
        <topology evidence="1">Multi-pass membrane protein</topology>
    </subcellularLocation>
</comment>
<feature type="transmembrane region" description="Helical" evidence="10">
    <location>
        <begin position="172"/>
        <end position="188"/>
    </location>
</feature>
<dbReference type="PANTHER" id="PTHR11003">
    <property type="entry name" value="POTASSIUM CHANNEL, SUBFAMILY K"/>
    <property type="match status" value="1"/>
</dbReference>
<feature type="region of interest" description="Disordered" evidence="9">
    <location>
        <begin position="704"/>
        <end position="755"/>
    </location>
</feature>
<evidence type="ECO:0000256" key="8">
    <source>
        <dbReference type="RuleBase" id="RU003857"/>
    </source>
</evidence>
<keyword evidence="7 8" id="KW-0407">Ion channel</keyword>
<feature type="compositionally biased region" description="Polar residues" evidence="9">
    <location>
        <begin position="315"/>
        <end position="325"/>
    </location>
</feature>
<feature type="compositionally biased region" description="Polar residues" evidence="9">
    <location>
        <begin position="13"/>
        <end position="24"/>
    </location>
</feature>
<dbReference type="GO" id="GO:0030322">
    <property type="term" value="P:stabilization of membrane potential"/>
    <property type="evidence" value="ECO:0007669"/>
    <property type="project" value="TreeGrafter"/>
</dbReference>
<evidence type="ECO:0000256" key="4">
    <source>
        <dbReference type="ARBA" id="ARBA00022989"/>
    </source>
</evidence>
<feature type="transmembrane region" description="Helical" evidence="10">
    <location>
        <begin position="200"/>
        <end position="225"/>
    </location>
</feature>
<protein>
    <submittedName>
        <fullName evidence="12">Potassium channel subfamily K member 16</fullName>
    </submittedName>
</protein>
<dbReference type="GO" id="GO:0005886">
    <property type="term" value="C:plasma membrane"/>
    <property type="evidence" value="ECO:0007669"/>
    <property type="project" value="TreeGrafter"/>
</dbReference>
<evidence type="ECO:0000256" key="9">
    <source>
        <dbReference type="SAM" id="MobiDB-lite"/>
    </source>
</evidence>
<dbReference type="InterPro" id="IPR003280">
    <property type="entry name" value="2pore_dom_K_chnl"/>
</dbReference>
<dbReference type="Pfam" id="PF07885">
    <property type="entry name" value="Ion_trans_2"/>
    <property type="match status" value="2"/>
</dbReference>
<evidence type="ECO:0000256" key="1">
    <source>
        <dbReference type="ARBA" id="ARBA00004141"/>
    </source>
</evidence>
<feature type="compositionally biased region" description="Basic and acidic residues" evidence="9">
    <location>
        <begin position="351"/>
        <end position="365"/>
    </location>
</feature>
<comment type="caution">
    <text evidence="12">The sequence shown here is derived from an EMBL/GenBank/DDBJ whole genome shotgun (WGS) entry which is preliminary data.</text>
</comment>
<dbReference type="PANTHER" id="PTHR11003:SF330">
    <property type="entry name" value="POTASSIUM CHANNEL DOMAIN-CONTAINING PROTEIN"/>
    <property type="match status" value="1"/>
</dbReference>
<reference evidence="12" key="1">
    <citation type="submission" date="2021-10" db="EMBL/GenBank/DDBJ databases">
        <title>Tropical sea cucumber genome reveals ecological adaptation and Cuvierian tubules defense mechanism.</title>
        <authorList>
            <person name="Chen T."/>
        </authorList>
    </citation>
    <scope>NUCLEOTIDE SEQUENCE</scope>
    <source>
        <strain evidence="12">Nanhai2018</strain>
        <tissue evidence="12">Muscle</tissue>
    </source>
</reference>
<dbReference type="EMBL" id="JAIZAY010000020">
    <property type="protein sequence ID" value="KAJ8022458.1"/>
    <property type="molecule type" value="Genomic_DNA"/>
</dbReference>
<feature type="transmembrane region" description="Helical" evidence="10">
    <location>
        <begin position="617"/>
        <end position="637"/>
    </location>
</feature>
<dbReference type="OrthoDB" id="297496at2759"/>
<accession>A0A9Q1BEG2</accession>
<feature type="region of interest" description="Disordered" evidence="9">
    <location>
        <begin position="421"/>
        <end position="455"/>
    </location>
</feature>
<dbReference type="PRINTS" id="PR01333">
    <property type="entry name" value="2POREKCHANEL"/>
</dbReference>
<evidence type="ECO:0000256" key="6">
    <source>
        <dbReference type="ARBA" id="ARBA00023136"/>
    </source>
</evidence>
<feature type="region of interest" description="Disordered" evidence="9">
    <location>
        <begin position="253"/>
        <end position="294"/>
    </location>
</feature>
<keyword evidence="2 8" id="KW-0813">Transport</keyword>
<keyword evidence="5 8" id="KW-0406">Ion transport</keyword>
<feature type="compositionally biased region" description="Basic residues" evidence="9">
    <location>
        <begin position="711"/>
        <end position="725"/>
    </location>
</feature>
<dbReference type="GO" id="GO:0015271">
    <property type="term" value="F:outward rectifier potassium channel activity"/>
    <property type="evidence" value="ECO:0007669"/>
    <property type="project" value="TreeGrafter"/>
</dbReference>
<evidence type="ECO:0000259" key="11">
    <source>
        <dbReference type="Pfam" id="PF07885"/>
    </source>
</evidence>
<feature type="region of interest" description="Disordered" evidence="9">
    <location>
        <begin position="13"/>
        <end position="52"/>
    </location>
</feature>
<keyword evidence="4 10" id="KW-1133">Transmembrane helix</keyword>
<feature type="region of interest" description="Disordered" evidence="9">
    <location>
        <begin position="475"/>
        <end position="494"/>
    </location>
</feature>
<dbReference type="InterPro" id="IPR013099">
    <property type="entry name" value="K_chnl_dom"/>
</dbReference>
<dbReference type="GO" id="GO:0022841">
    <property type="term" value="F:potassium ion leak channel activity"/>
    <property type="evidence" value="ECO:0007669"/>
    <property type="project" value="TreeGrafter"/>
</dbReference>
<feature type="compositionally biased region" description="Polar residues" evidence="9">
    <location>
        <begin position="31"/>
        <end position="43"/>
    </location>
</feature>
<keyword evidence="3 8" id="KW-0812">Transmembrane</keyword>
<proteinExistence type="inferred from homology"/>
<dbReference type="Gene3D" id="1.10.287.70">
    <property type="match status" value="2"/>
</dbReference>